<proteinExistence type="predicted"/>
<evidence type="ECO:0000313" key="1">
    <source>
        <dbReference type="EMBL" id="MBB3773692.1"/>
    </source>
</evidence>
<protein>
    <submittedName>
        <fullName evidence="1">Uncharacterized protein</fullName>
    </submittedName>
</protein>
<reference evidence="1 2" key="1">
    <citation type="submission" date="2020-08" db="EMBL/GenBank/DDBJ databases">
        <title>Genomic Encyclopedia of Type Strains, Phase IV (KMG-IV): sequencing the most valuable type-strain genomes for metagenomic binning, comparative biology and taxonomic classification.</title>
        <authorList>
            <person name="Goeker M."/>
        </authorList>
    </citation>
    <scope>NUCLEOTIDE SEQUENCE [LARGE SCALE GENOMIC DNA]</scope>
    <source>
        <strain evidence="1 2">DSM 5895</strain>
    </source>
</reference>
<gene>
    <name evidence="1" type="ORF">FHS55_004336</name>
</gene>
<dbReference type="Proteomes" id="UP000533469">
    <property type="component" value="Unassembled WGS sequence"/>
</dbReference>
<evidence type="ECO:0000313" key="2">
    <source>
        <dbReference type="Proteomes" id="UP000533469"/>
    </source>
</evidence>
<dbReference type="EMBL" id="JACICD010000013">
    <property type="protein sequence ID" value="MBB3773692.1"/>
    <property type="molecule type" value="Genomic_DNA"/>
</dbReference>
<sequence length="72" mass="8127">MSDLPEISRELERFVARRLVEFDQAAWKELSVQKRKECIQAARRALKAERNFFARQANTAASTGAGAIFAAE</sequence>
<dbReference type="AlphaFoldDB" id="A0A839ZGK4"/>
<dbReference type="RefSeq" id="WP_183191902.1">
    <property type="nucleotide sequence ID" value="NZ_JACICD010000013.1"/>
</dbReference>
<accession>A0A839ZGK4</accession>
<name>A0A839ZGK4_9HYPH</name>
<keyword evidence="2" id="KW-1185">Reference proteome</keyword>
<comment type="caution">
    <text evidence="1">The sequence shown here is derived from an EMBL/GenBank/DDBJ whole genome shotgun (WGS) entry which is preliminary data.</text>
</comment>
<organism evidence="1 2">
    <name type="scientific">Ancylobacter tetraedralis</name>
    <dbReference type="NCBI Taxonomy" id="217068"/>
    <lineage>
        <taxon>Bacteria</taxon>
        <taxon>Pseudomonadati</taxon>
        <taxon>Pseudomonadota</taxon>
        <taxon>Alphaproteobacteria</taxon>
        <taxon>Hyphomicrobiales</taxon>
        <taxon>Xanthobacteraceae</taxon>
        <taxon>Ancylobacter</taxon>
    </lineage>
</organism>